<protein>
    <submittedName>
        <fullName evidence="3">NUDIX domain-containing protein</fullName>
    </submittedName>
</protein>
<dbReference type="Proteomes" id="UP000824232">
    <property type="component" value="Unassembled WGS sequence"/>
</dbReference>
<proteinExistence type="inferred from homology"/>
<dbReference type="InterPro" id="IPR015797">
    <property type="entry name" value="NUDIX_hydrolase-like_dom_sf"/>
</dbReference>
<accession>A0A9D1DUJ1</accession>
<feature type="domain" description="Nudix hydrolase" evidence="2">
    <location>
        <begin position="45"/>
        <end position="187"/>
    </location>
</feature>
<evidence type="ECO:0000259" key="2">
    <source>
        <dbReference type="PROSITE" id="PS51462"/>
    </source>
</evidence>
<reference evidence="3" key="2">
    <citation type="journal article" date="2021" name="PeerJ">
        <title>Extensive microbial diversity within the chicken gut microbiome revealed by metagenomics and culture.</title>
        <authorList>
            <person name="Gilroy R."/>
            <person name="Ravi A."/>
            <person name="Getino M."/>
            <person name="Pursley I."/>
            <person name="Horton D.L."/>
            <person name="Alikhan N.F."/>
            <person name="Baker D."/>
            <person name="Gharbi K."/>
            <person name="Hall N."/>
            <person name="Watson M."/>
            <person name="Adriaenssens E.M."/>
            <person name="Foster-Nyarko E."/>
            <person name="Jarju S."/>
            <person name="Secka A."/>
            <person name="Antonio M."/>
            <person name="Oren A."/>
            <person name="Chaudhuri R.R."/>
            <person name="La Ragione R."/>
            <person name="Hildebrand F."/>
            <person name="Pallen M.J."/>
        </authorList>
    </citation>
    <scope>NUCLEOTIDE SEQUENCE</scope>
    <source>
        <strain evidence="3">CHK184-20233</strain>
    </source>
</reference>
<dbReference type="Gene3D" id="3.90.79.10">
    <property type="entry name" value="Nucleoside Triphosphate Pyrophosphohydrolase"/>
    <property type="match status" value="1"/>
</dbReference>
<dbReference type="EMBL" id="DVHC01000035">
    <property type="protein sequence ID" value="HIR59089.1"/>
    <property type="molecule type" value="Genomic_DNA"/>
</dbReference>
<dbReference type="SUPFAM" id="SSF55811">
    <property type="entry name" value="Nudix"/>
    <property type="match status" value="1"/>
</dbReference>
<reference evidence="3" key="1">
    <citation type="submission" date="2020-10" db="EMBL/GenBank/DDBJ databases">
        <authorList>
            <person name="Gilroy R."/>
        </authorList>
    </citation>
    <scope>NUCLEOTIDE SEQUENCE</scope>
    <source>
        <strain evidence="3">CHK184-20233</strain>
    </source>
</reference>
<gene>
    <name evidence="3" type="ORF">IAB38_03470</name>
</gene>
<dbReference type="Pfam" id="PF00293">
    <property type="entry name" value="NUDIX"/>
    <property type="match status" value="1"/>
</dbReference>
<comment type="similarity">
    <text evidence="1">Belongs to the Nudix hydrolase family.</text>
</comment>
<dbReference type="PANTHER" id="PTHR43736">
    <property type="entry name" value="ADP-RIBOSE PYROPHOSPHATASE"/>
    <property type="match status" value="1"/>
</dbReference>
<dbReference type="PROSITE" id="PS51462">
    <property type="entry name" value="NUDIX"/>
    <property type="match status" value="1"/>
</dbReference>
<dbReference type="CDD" id="cd03674">
    <property type="entry name" value="NUDIX_Hydrolase"/>
    <property type="match status" value="1"/>
</dbReference>
<sequence>MKEDLLNTLYDYLLIFPKEKTRQTKLLNYLQNSTDEQVVDWNNFNGHIVASGFIYAKKEKKFLLLYHKDLNMYLYPGGHINSDDINVLEAAKREIFEETGLKNIEQLKLSKNELLPLDIDIHLISYNKRLNLPEHYHFDFRYLFMVDKIPKIKIDVKEHANYKWVDLNDLSKNENYGTIVTKIKKLL</sequence>
<dbReference type="InterPro" id="IPR000086">
    <property type="entry name" value="NUDIX_hydrolase_dom"/>
</dbReference>
<evidence type="ECO:0000256" key="1">
    <source>
        <dbReference type="ARBA" id="ARBA00005582"/>
    </source>
</evidence>
<evidence type="ECO:0000313" key="4">
    <source>
        <dbReference type="Proteomes" id="UP000824232"/>
    </source>
</evidence>
<organism evidence="3 4">
    <name type="scientific">Candidatus Onthousia excrementipullorum</name>
    <dbReference type="NCBI Taxonomy" id="2840884"/>
    <lineage>
        <taxon>Bacteria</taxon>
        <taxon>Bacillati</taxon>
        <taxon>Bacillota</taxon>
        <taxon>Bacilli</taxon>
        <taxon>Candidatus Onthousia</taxon>
    </lineage>
</organism>
<comment type="caution">
    <text evidence="3">The sequence shown here is derived from an EMBL/GenBank/DDBJ whole genome shotgun (WGS) entry which is preliminary data.</text>
</comment>
<evidence type="ECO:0000313" key="3">
    <source>
        <dbReference type="EMBL" id="HIR59089.1"/>
    </source>
</evidence>
<dbReference type="AlphaFoldDB" id="A0A9D1DUJ1"/>
<name>A0A9D1DUJ1_9FIRM</name>
<dbReference type="PANTHER" id="PTHR43736:SF1">
    <property type="entry name" value="DIHYDRONEOPTERIN TRIPHOSPHATE DIPHOSPHATASE"/>
    <property type="match status" value="1"/>
</dbReference>